<dbReference type="RefSeq" id="WP_370469333.1">
    <property type="nucleotide sequence ID" value="NZ_BAABHB010000008.1"/>
</dbReference>
<dbReference type="InterPro" id="IPR036876">
    <property type="entry name" value="UVR_dom_sf"/>
</dbReference>
<evidence type="ECO:0000256" key="10">
    <source>
        <dbReference type="ARBA" id="ARBA00023204"/>
    </source>
</evidence>
<evidence type="ECO:0000256" key="4">
    <source>
        <dbReference type="ARBA" id="ARBA00022763"/>
    </source>
</evidence>
<keyword evidence="11 14" id="KW-0742">SOS response</keyword>
<dbReference type="PROSITE" id="PS51194">
    <property type="entry name" value="HELICASE_CTER"/>
    <property type="match status" value="1"/>
</dbReference>
<dbReference type="HAMAP" id="MF_00204">
    <property type="entry name" value="UvrB"/>
    <property type="match status" value="1"/>
</dbReference>
<dbReference type="InterPro" id="IPR024759">
    <property type="entry name" value="UvrB_YAD/RRR_dom"/>
</dbReference>
<dbReference type="CDD" id="cd00093">
    <property type="entry name" value="HTH_XRE"/>
    <property type="match status" value="1"/>
</dbReference>
<dbReference type="Pfam" id="PF12344">
    <property type="entry name" value="UvrB"/>
    <property type="match status" value="1"/>
</dbReference>
<dbReference type="InterPro" id="IPR004807">
    <property type="entry name" value="UvrB"/>
</dbReference>
<comment type="caution">
    <text evidence="14">Lacks conserved residue(s) required for the propagation of feature annotation.</text>
</comment>
<feature type="domain" description="DOD-type homing endonuclease" evidence="18">
    <location>
        <begin position="281"/>
        <end position="406"/>
    </location>
</feature>
<dbReference type="InterPro" id="IPR030934">
    <property type="entry name" value="Intein_C"/>
</dbReference>
<dbReference type="SMART" id="SM00487">
    <property type="entry name" value="DEXDc"/>
    <property type="match status" value="1"/>
</dbReference>
<evidence type="ECO:0000256" key="8">
    <source>
        <dbReference type="ARBA" id="ARBA00022881"/>
    </source>
</evidence>
<dbReference type="InterPro" id="IPR027434">
    <property type="entry name" value="Homing_endonucl"/>
</dbReference>
<feature type="coiled-coil region" evidence="16">
    <location>
        <begin position="1178"/>
        <end position="1224"/>
    </location>
</feature>
<dbReference type="SUPFAM" id="SSF46600">
    <property type="entry name" value="C-terminal UvrC-binding domain of UvrB"/>
    <property type="match status" value="1"/>
</dbReference>
<gene>
    <name evidence="14" type="primary">uvrB</name>
    <name evidence="22" type="ORF">GCM10023187_37770</name>
</gene>
<dbReference type="Gene3D" id="2.170.16.10">
    <property type="entry name" value="Hedgehog/Intein (Hint) domain"/>
    <property type="match status" value="1"/>
</dbReference>
<dbReference type="CDD" id="cd17916">
    <property type="entry name" value="DEXHc_UvrB"/>
    <property type="match status" value="1"/>
</dbReference>
<feature type="domain" description="HTH cro/C1-type" evidence="19">
    <location>
        <begin position="478"/>
        <end position="532"/>
    </location>
</feature>
<dbReference type="PANTHER" id="PTHR24029">
    <property type="entry name" value="UVRABC SYSTEM PROTEIN B"/>
    <property type="match status" value="1"/>
</dbReference>
<dbReference type="Pfam" id="PF14890">
    <property type="entry name" value="Intein_splicing"/>
    <property type="match status" value="1"/>
</dbReference>
<dbReference type="Pfam" id="PF17757">
    <property type="entry name" value="UvrB_inter"/>
    <property type="match status" value="1"/>
</dbReference>
<dbReference type="PANTHER" id="PTHR24029:SF0">
    <property type="entry name" value="UVRABC SYSTEM PROTEIN B"/>
    <property type="match status" value="1"/>
</dbReference>
<dbReference type="NCBIfam" id="TIGR01443">
    <property type="entry name" value="intein_Cterm"/>
    <property type="match status" value="1"/>
</dbReference>
<evidence type="ECO:0000313" key="22">
    <source>
        <dbReference type="EMBL" id="GAA4411632.1"/>
    </source>
</evidence>
<keyword evidence="10 14" id="KW-0234">DNA repair</keyword>
<dbReference type="SUPFAM" id="SSF47413">
    <property type="entry name" value="lambda repressor-like DNA-binding domains"/>
    <property type="match status" value="1"/>
</dbReference>
<comment type="function">
    <text evidence="14">The UvrABC repair system catalyzes the recognition and processing of DNA lesions. A damage recognition complex composed of 2 UvrA and 2 UvrB subunits scans DNA for abnormalities. Upon binding of the UvrA(2)B(2) complex to a putative damaged site, the DNA wraps around one UvrB monomer. DNA wrap is dependent on ATP binding by UvrB and probably causes local melting of the DNA helix, facilitating insertion of UvrB beta-hairpin between the DNA strands. Then UvrB probes one DNA strand for the presence of a lesion. If a lesion is found the UvrA subunits dissociate and the UvrB-DNA preincision complex is formed. This complex is subsequently bound by UvrC and the second UvrB is released. If no lesion is found, the DNA wraps around the other UvrB subunit that will check the other stand for damage.</text>
</comment>
<sequence>MNFKLTSEFQPTGDQPQAINKLVEGIQEGEPAQVLLGVTGSGKSLGYNDLVHVVESTGHTTTTRIRPIGPLIDAAMQEGRAERQGDHEVLNVASGMTTYYTQAFDPQTGQVALYPIRSFTRHAPTQTMYALQTACGREATFTADHNLWVLRNGELCLIKTADARPTDYMPIPEQLFPGNSVDTLNTLETLGRISTRSLFVETGVRQVGVRKLLHQRTITDEAGQKRITRPLLDPFERQSLSVFQDNHLVAQKDLSVNVLRNRTGNNNLPAQLSLTPDFLRLMGYYIAEGNSQDWYLIIANRNEQIRQDIEQILGQLGQWFTVRPSSDYQISSALLAELLGDQCGKTSYTKQLPPFWPDLADNRLGQLLRAYFDGDGYVEKGRAVYCMTASRQLTSDLLYALLRFGIWGRINRRWKRATNSTHAGNWYYQVSISGQADLERFNQHIGFSIDYKQERLAELLNKPANSNVDVVPIAPGDLTLLRTGVGLSAKRLASLAGLSRPAIHLMEYGQRRPQRSSLKAILTALEAEAANRPVSAQWWQVWQKLHALSKLRWSPVQRVEPITYEHPYVYDFTVPGPETFLSGMGGFFVHNTFTVANVIAQLNRPTLVLSHNKTLAAQLYGEFKQFFPENAVEYFISYYDYYQPEAYIATTNTYIEKDLAINEEIDKLRLSATSALMSGRRDVIVVASVSCIYGMGNPEEFKNNVVRLGVGEIISRNQFLFRLVEILYSRTEGDFQRGNFRVKGDTVDVFVAYADFAYRIIFFGDEVEAIQRIDPNTGKKLSDERMITIFPANLFVTGRDTLNNAIHEIQDDLVAQVRYFESEFRDMEAQRIKERTEFDLEMMRELGYCSGIENYSRYFDRRKPGQRPFCLLDYFPEDYLLVVDESHVTMPQIRAMWGGDRSRKEALVDYGFRLPSALDNRPLTFQEFEQMAGQTIFVSATPADYELRISEGVVVEQLIRPTGLLDPEIEVRPSLNQIDDLLEEIDARIKRSERVLVTTLTKRMAEELSKYLDRVGIKTRYIHSEVKTLDRVEILRELRLGLFDVLVGVNLLREGLDLPEVSLVAIMDADKEGFLRDIRSLIQTIGRAARNANGKVLMYADRITGSMEKAIDETNRRRAIQKVYNEEHGITPTTVLKSREAILEQTKVADSKPATRQYYVEPEEIRIAADPVVQYMGKNDLEQLIAETQNKMEKAAKELNFLEAARLRDELFQLRDRLKTAKQS</sequence>
<evidence type="ECO:0000256" key="11">
    <source>
        <dbReference type="ARBA" id="ARBA00023236"/>
    </source>
</evidence>
<organism evidence="22 23">
    <name type="scientific">Nibrella viscosa</name>
    <dbReference type="NCBI Taxonomy" id="1084524"/>
    <lineage>
        <taxon>Bacteria</taxon>
        <taxon>Pseudomonadati</taxon>
        <taxon>Bacteroidota</taxon>
        <taxon>Cytophagia</taxon>
        <taxon>Cytophagales</taxon>
        <taxon>Spirosomataceae</taxon>
        <taxon>Nibrella</taxon>
    </lineage>
</organism>
<keyword evidence="9" id="KW-0651">Protein splicing</keyword>
<evidence type="ECO:0000256" key="6">
    <source>
        <dbReference type="ARBA" id="ARBA00022813"/>
    </source>
</evidence>
<dbReference type="InterPro" id="IPR001650">
    <property type="entry name" value="Helicase_C-like"/>
</dbReference>
<evidence type="ECO:0000256" key="12">
    <source>
        <dbReference type="ARBA" id="ARBA00026033"/>
    </source>
</evidence>
<evidence type="ECO:0000256" key="14">
    <source>
        <dbReference type="HAMAP-Rule" id="MF_00204"/>
    </source>
</evidence>
<dbReference type="Gene3D" id="3.40.50.300">
    <property type="entry name" value="P-loop containing nucleotide triphosphate hydrolases"/>
    <property type="match status" value="4"/>
</dbReference>
<dbReference type="InterPro" id="IPR036844">
    <property type="entry name" value="Hint_dom_sf"/>
</dbReference>
<dbReference type="SMART" id="SM00490">
    <property type="entry name" value="HELICc"/>
    <property type="match status" value="1"/>
</dbReference>
<dbReference type="InterPro" id="IPR041471">
    <property type="entry name" value="UvrB_inter"/>
</dbReference>
<proteinExistence type="inferred from homology"/>
<reference evidence="23" key="1">
    <citation type="journal article" date="2019" name="Int. J. Syst. Evol. Microbiol.">
        <title>The Global Catalogue of Microorganisms (GCM) 10K type strain sequencing project: providing services to taxonomists for standard genome sequencing and annotation.</title>
        <authorList>
            <consortium name="The Broad Institute Genomics Platform"/>
            <consortium name="The Broad Institute Genome Sequencing Center for Infectious Disease"/>
            <person name="Wu L."/>
            <person name="Ma J."/>
        </authorList>
    </citation>
    <scope>NUCLEOTIDE SEQUENCE [LARGE SCALE GENOMIC DNA]</scope>
    <source>
        <strain evidence="23">JCM 17925</strain>
    </source>
</reference>
<evidence type="ECO:0000256" key="7">
    <source>
        <dbReference type="ARBA" id="ARBA00022840"/>
    </source>
</evidence>
<comment type="subunit">
    <text evidence="12 14 15">Forms a heterotetramer with UvrA during the search for lesions. Interacts with UvrC in an incision complex.</text>
</comment>
<dbReference type="InterPro" id="IPR027417">
    <property type="entry name" value="P-loop_NTPase"/>
</dbReference>
<dbReference type="InterPro" id="IPR003586">
    <property type="entry name" value="Hint_dom_C"/>
</dbReference>
<evidence type="ECO:0000259" key="19">
    <source>
        <dbReference type="PROSITE" id="PS50943"/>
    </source>
</evidence>
<comment type="subcellular location">
    <subcellularLocation>
        <location evidence="14 15">Cytoplasm</location>
    </subcellularLocation>
</comment>
<dbReference type="InterPro" id="IPR004860">
    <property type="entry name" value="LAGLIDADG_dom"/>
</dbReference>
<dbReference type="InterPro" id="IPR006142">
    <property type="entry name" value="INTEIN"/>
</dbReference>
<protein>
    <recommendedName>
        <fullName evidence="13 14">UvrABC system protein B</fullName>
        <shortName evidence="14">Protein UvrB</shortName>
    </recommendedName>
    <alternativeName>
        <fullName evidence="14">Excinuclease ABC subunit B</fullName>
    </alternativeName>
</protein>
<dbReference type="Proteomes" id="UP001500936">
    <property type="component" value="Unassembled WGS sequence"/>
</dbReference>
<evidence type="ECO:0000256" key="3">
    <source>
        <dbReference type="ARBA" id="ARBA00022741"/>
    </source>
</evidence>
<dbReference type="SMART" id="SM00305">
    <property type="entry name" value="HintC"/>
    <property type="match status" value="1"/>
</dbReference>
<feature type="domain" description="Helicase ATP-binding" evidence="20">
    <location>
        <begin position="592"/>
        <end position="709"/>
    </location>
</feature>
<dbReference type="InterPro" id="IPR004042">
    <property type="entry name" value="Intein_endonuc_central"/>
</dbReference>
<evidence type="ECO:0000256" key="2">
    <source>
        <dbReference type="ARBA" id="ARBA00022490"/>
    </source>
</evidence>
<keyword evidence="8 14" id="KW-0267">Excision nuclease</keyword>
<keyword evidence="23" id="KW-1185">Reference proteome</keyword>
<dbReference type="SUPFAM" id="SSF51294">
    <property type="entry name" value="Hedgehog/intein (Hint) domain"/>
    <property type="match status" value="1"/>
</dbReference>
<dbReference type="SUPFAM" id="SSF55608">
    <property type="entry name" value="Homing endonucleases"/>
    <property type="match status" value="1"/>
</dbReference>
<feature type="domain" description="Helicase C-terminal" evidence="21">
    <location>
        <begin position="977"/>
        <end position="1139"/>
    </location>
</feature>
<comment type="similarity">
    <text evidence="1 14 15">Belongs to the UvrB family.</text>
</comment>
<keyword evidence="7 14" id="KW-0067">ATP-binding</keyword>
<dbReference type="Pfam" id="PF14528">
    <property type="entry name" value="LAGLIDADG_3"/>
    <property type="match status" value="1"/>
</dbReference>
<evidence type="ECO:0000256" key="13">
    <source>
        <dbReference type="ARBA" id="ARBA00029504"/>
    </source>
</evidence>
<dbReference type="InterPro" id="IPR010982">
    <property type="entry name" value="Lambda_DNA-bd_dom_sf"/>
</dbReference>
<dbReference type="PRINTS" id="PR00379">
    <property type="entry name" value="INTEIN"/>
</dbReference>
<evidence type="ECO:0000313" key="23">
    <source>
        <dbReference type="Proteomes" id="UP001500936"/>
    </source>
</evidence>
<keyword evidence="5 14" id="KW-0228">DNA excision</keyword>
<keyword evidence="6" id="KW-0068">Autocatalytic cleavage</keyword>
<dbReference type="EMBL" id="BAABHB010000008">
    <property type="protein sequence ID" value="GAA4411632.1"/>
    <property type="molecule type" value="Genomic_DNA"/>
</dbReference>
<dbReference type="Pfam" id="PF02151">
    <property type="entry name" value="UVR"/>
    <property type="match status" value="1"/>
</dbReference>
<dbReference type="Gene3D" id="4.10.860.10">
    <property type="entry name" value="UVR domain"/>
    <property type="match status" value="1"/>
</dbReference>
<evidence type="ECO:0000256" key="15">
    <source>
        <dbReference type="RuleBase" id="RU003587"/>
    </source>
</evidence>
<dbReference type="CDD" id="cd18790">
    <property type="entry name" value="SF2_C_UvrB"/>
    <property type="match status" value="1"/>
</dbReference>
<evidence type="ECO:0000256" key="1">
    <source>
        <dbReference type="ARBA" id="ARBA00008533"/>
    </source>
</evidence>
<comment type="domain">
    <text evidence="14">The beta-hairpin motif is involved in DNA binding.</text>
</comment>
<feature type="short sequence motif" description="Beta-hairpin" evidence="14">
    <location>
        <begin position="638"/>
        <end position="661"/>
    </location>
</feature>
<dbReference type="Pfam" id="PF00271">
    <property type="entry name" value="Helicase_C"/>
    <property type="match status" value="1"/>
</dbReference>
<evidence type="ECO:0000256" key="16">
    <source>
        <dbReference type="SAM" id="Coils"/>
    </source>
</evidence>
<dbReference type="NCBIfam" id="NF003673">
    <property type="entry name" value="PRK05298.1"/>
    <property type="match status" value="1"/>
</dbReference>
<dbReference type="Gene3D" id="1.10.260.40">
    <property type="entry name" value="lambda repressor-like DNA-binding domains"/>
    <property type="match status" value="1"/>
</dbReference>
<evidence type="ECO:0000259" key="20">
    <source>
        <dbReference type="PROSITE" id="PS51192"/>
    </source>
</evidence>
<evidence type="ECO:0000259" key="21">
    <source>
        <dbReference type="PROSITE" id="PS51194"/>
    </source>
</evidence>
<dbReference type="Gene3D" id="3.10.28.10">
    <property type="entry name" value="Homing endonucleases"/>
    <property type="match status" value="1"/>
</dbReference>
<name>A0ABP8KP08_9BACT</name>
<keyword evidence="3 14" id="KW-0547">Nucleotide-binding</keyword>
<evidence type="ECO:0000256" key="5">
    <source>
        <dbReference type="ARBA" id="ARBA00022769"/>
    </source>
</evidence>
<dbReference type="PROSITE" id="PS50819">
    <property type="entry name" value="INTEIN_ENDONUCLEASE"/>
    <property type="match status" value="1"/>
</dbReference>
<keyword evidence="16" id="KW-0175">Coiled coil</keyword>
<accession>A0ABP8KP08</accession>
<dbReference type="PROSITE" id="PS50818">
    <property type="entry name" value="INTEIN_C_TER"/>
    <property type="match status" value="1"/>
</dbReference>
<dbReference type="InterPro" id="IPR001943">
    <property type="entry name" value="UVR_dom"/>
</dbReference>
<feature type="domain" description="UVR" evidence="17">
    <location>
        <begin position="1182"/>
        <end position="1217"/>
    </location>
</feature>
<comment type="caution">
    <text evidence="22">The sequence shown here is derived from an EMBL/GenBank/DDBJ whole genome shotgun (WGS) entry which is preliminary data.</text>
</comment>
<keyword evidence="2 14" id="KW-0963">Cytoplasm</keyword>
<dbReference type="InterPro" id="IPR001387">
    <property type="entry name" value="Cro/C1-type_HTH"/>
</dbReference>
<dbReference type="PROSITE" id="PS50943">
    <property type="entry name" value="HTH_CROC1"/>
    <property type="match status" value="1"/>
</dbReference>
<evidence type="ECO:0000259" key="18">
    <source>
        <dbReference type="PROSITE" id="PS50819"/>
    </source>
</evidence>
<dbReference type="SUPFAM" id="SSF52540">
    <property type="entry name" value="P-loop containing nucleoside triphosphate hydrolases"/>
    <property type="match status" value="3"/>
</dbReference>
<evidence type="ECO:0000256" key="9">
    <source>
        <dbReference type="ARBA" id="ARBA00023000"/>
    </source>
</evidence>
<dbReference type="PROSITE" id="PS51192">
    <property type="entry name" value="HELICASE_ATP_BIND_1"/>
    <property type="match status" value="1"/>
</dbReference>
<dbReference type="InterPro" id="IPR014001">
    <property type="entry name" value="Helicase_ATP-bd"/>
</dbReference>
<evidence type="ECO:0000259" key="17">
    <source>
        <dbReference type="PROSITE" id="PS50151"/>
    </source>
</evidence>
<dbReference type="NCBIfam" id="TIGR00631">
    <property type="entry name" value="uvrb"/>
    <property type="match status" value="1"/>
</dbReference>
<keyword evidence="4 14" id="KW-0227">DNA damage</keyword>
<dbReference type="PROSITE" id="PS50151">
    <property type="entry name" value="UVR"/>
    <property type="match status" value="1"/>
</dbReference>